<feature type="domain" description="RapA2 cadherin-like" evidence="1">
    <location>
        <begin position="541"/>
        <end position="614"/>
    </location>
</feature>
<feature type="domain" description="RapA2 cadherin-like" evidence="1">
    <location>
        <begin position="119"/>
        <end position="193"/>
    </location>
</feature>
<dbReference type="InterPro" id="IPR041690">
    <property type="entry name" value="Cadherin_5"/>
</dbReference>
<dbReference type="InterPro" id="IPR010221">
    <property type="entry name" value="VCBS_dom"/>
</dbReference>
<dbReference type="RefSeq" id="WP_221048333.1">
    <property type="nucleotide sequence ID" value="NZ_AP019782.1"/>
</dbReference>
<keyword evidence="4" id="KW-1185">Reference proteome</keyword>
<dbReference type="KEGG" id="moz:MoryE10_08860"/>
<dbReference type="NCBIfam" id="TIGR01965">
    <property type="entry name" value="VCBS_repeat"/>
    <property type="match status" value="8"/>
</dbReference>
<proteinExistence type="predicted"/>
<organism evidence="3 4">
    <name type="scientific">Methylogaea oryzae</name>
    <dbReference type="NCBI Taxonomy" id="1295382"/>
    <lineage>
        <taxon>Bacteria</taxon>
        <taxon>Pseudomonadati</taxon>
        <taxon>Pseudomonadota</taxon>
        <taxon>Gammaproteobacteria</taxon>
        <taxon>Methylococcales</taxon>
        <taxon>Methylococcaceae</taxon>
        <taxon>Methylogaea</taxon>
    </lineage>
</organism>
<feature type="domain" description="Cadherin-like" evidence="2">
    <location>
        <begin position="342"/>
        <end position="444"/>
    </location>
</feature>
<sequence length="964" mass="97599">MAAQTTIKVATITGAAKDDSFSLTEDSNVSNLNVLSNDPGSAKIYSLAQNTSGLTSTSQYPVVNSLTLASGASISINPDGTIHYDAAGIKGLQSLAAGETYTDTFTYTIRMANGALSTATATVTIVGENDAPVITNATSELVGSVQEDNKTSVSGQLSATDVDHGATQTWSVQGSAAGTYGNLAVDSTGKWTYSLNNDSSNVQSLAAGEHHTESFTVRVTDDKGAFVDQTVTVTVNGTNDAPVVSGAVTGAATEDGASSSLNALANASDVDHNTTLNVTNVPTTLPAGVSYDAGTHTFTLNPGNAAYQSLAQGETTTVTVNYSVSDGITSTPATASWTVTGTNDAPVVSGAVTGTATEDGASSSLNALANASDVDNNTTLSVTDVPSTLPAGVSFDAQTNTFTLNPGNAAYQSLAQGETTTVTVNYSVSDGITSTPATASWTVTGTNDAPVVSGAVTGTATEDGASSSLNALANASDVDNNTTLSVTDVPSTLPAGVSFDAQTNTFTLNPGNAAYQSLAQGETTTVTVNYSVSDGITSTPATASWTVTGTNDAPVIDAGSVATGSVQEDVKTAVSGQLTATDVDNGATQSWSVQGSADGTYGSLAVDGTGQWTYTLHNSAANVQALAAGESHTETFTVRVADEHGAYSDQTVNVTVTGSNDAAAISGTNAGSVIEDGTTLASGTLGVLDKDAGQSTFAGVSGSQLHGDYGNFTFDAGTGEWTYALRNGDANVQALGAGTVVHDSLTVTSLDGSASKVITVDVNGTNDVATITGTNTGAVKEDVTLTAAGDLDVTDVDSGQSTFAAVSDTALHGTYGNFTFNSGTGAWTYSLRNADANVQNLKSGEFYHDTLLVQSADLSASTLIDVTVGGTDDVTSDTFRVSNGNGNSQQVMISGFDNNDFVQYSKSLAWRGDVSLQDVNGDGKQDLVTHFDVTNGRAATTEVVLLGYEQTADIASHLVQSTTF</sequence>
<evidence type="ECO:0008006" key="5">
    <source>
        <dbReference type="Google" id="ProtNLM"/>
    </source>
</evidence>
<feature type="domain" description="Cadherin-like" evidence="2">
    <location>
        <begin position="238"/>
        <end position="340"/>
    </location>
</feature>
<dbReference type="EMBL" id="AP019782">
    <property type="protein sequence ID" value="BBL70280.1"/>
    <property type="molecule type" value="Genomic_DNA"/>
</dbReference>
<protein>
    <recommendedName>
        <fullName evidence="5">VCBS repeat-containing protein</fullName>
    </recommendedName>
</protein>
<name>A0A8D4VM01_9GAMM</name>
<reference evidence="3" key="1">
    <citation type="submission" date="2019-06" db="EMBL/GenBank/DDBJ databases">
        <title>Complete genome sequence of Methylogaea oryzae strain JCM16910.</title>
        <authorList>
            <person name="Asakawa S."/>
        </authorList>
    </citation>
    <scope>NUCLEOTIDE SEQUENCE</scope>
    <source>
        <strain evidence="3">E10</strain>
    </source>
</reference>
<dbReference type="Proteomes" id="UP000824988">
    <property type="component" value="Chromosome"/>
</dbReference>
<dbReference type="InterPro" id="IPR040853">
    <property type="entry name" value="RapA2_cadherin-like"/>
</dbReference>
<feature type="domain" description="RapA2 cadherin-like" evidence="1">
    <location>
        <begin position="758"/>
        <end position="829"/>
    </location>
</feature>
<evidence type="ECO:0000313" key="3">
    <source>
        <dbReference type="EMBL" id="BBL70280.1"/>
    </source>
</evidence>
<dbReference type="Pfam" id="PF17803">
    <property type="entry name" value="Cadherin_4"/>
    <property type="match status" value="4"/>
</dbReference>
<evidence type="ECO:0000259" key="2">
    <source>
        <dbReference type="Pfam" id="PF17892"/>
    </source>
</evidence>
<feature type="domain" description="RapA2 cadherin-like" evidence="1">
    <location>
        <begin position="650"/>
        <end position="723"/>
    </location>
</feature>
<dbReference type="AlphaFoldDB" id="A0A8D4VM01"/>
<dbReference type="Pfam" id="PF17892">
    <property type="entry name" value="Cadherin_5"/>
    <property type="match status" value="2"/>
</dbReference>
<accession>A0A8D4VM01</accession>
<evidence type="ECO:0000259" key="1">
    <source>
        <dbReference type="Pfam" id="PF17803"/>
    </source>
</evidence>
<gene>
    <name evidence="3" type="ORF">MoryE10_08860</name>
</gene>
<evidence type="ECO:0000313" key="4">
    <source>
        <dbReference type="Proteomes" id="UP000824988"/>
    </source>
</evidence>